<evidence type="ECO:0000256" key="2">
    <source>
        <dbReference type="ARBA" id="ARBA00022475"/>
    </source>
</evidence>
<dbReference type="PROSITE" id="PS50893">
    <property type="entry name" value="ABC_TRANSPORTER_2"/>
    <property type="match status" value="1"/>
</dbReference>
<dbReference type="InterPro" id="IPR050086">
    <property type="entry name" value="MetN_ABC_transporter-like"/>
</dbReference>
<evidence type="ECO:0000256" key="7">
    <source>
        <dbReference type="ARBA" id="ARBA00023136"/>
    </source>
</evidence>
<dbReference type="EC" id="3.6.3.-" evidence="9"/>
<dbReference type="PANTHER" id="PTHR43166:SF30">
    <property type="entry name" value="METHIONINE IMPORT ATP-BINDING PROTEIN METN"/>
    <property type="match status" value="1"/>
</dbReference>
<evidence type="ECO:0000256" key="3">
    <source>
        <dbReference type="ARBA" id="ARBA00022741"/>
    </source>
</evidence>
<evidence type="ECO:0000256" key="5">
    <source>
        <dbReference type="ARBA" id="ARBA00022967"/>
    </source>
</evidence>
<dbReference type="GO" id="GO:0016887">
    <property type="term" value="F:ATP hydrolysis activity"/>
    <property type="evidence" value="ECO:0007669"/>
    <property type="project" value="InterPro"/>
</dbReference>
<feature type="domain" description="ABC transporter" evidence="8">
    <location>
        <begin position="2"/>
        <end position="245"/>
    </location>
</feature>
<keyword evidence="3" id="KW-0547">Nucleotide-binding</keyword>
<dbReference type="PROSITE" id="PS00211">
    <property type="entry name" value="ABC_TRANSPORTER_1"/>
    <property type="match status" value="1"/>
</dbReference>
<organism evidence="9">
    <name type="scientific">Schaalia odontolytica</name>
    <dbReference type="NCBI Taxonomy" id="1660"/>
    <lineage>
        <taxon>Bacteria</taxon>
        <taxon>Bacillati</taxon>
        <taxon>Actinomycetota</taxon>
        <taxon>Actinomycetes</taxon>
        <taxon>Actinomycetales</taxon>
        <taxon>Actinomycetaceae</taxon>
        <taxon>Schaalia</taxon>
    </lineage>
</organism>
<evidence type="ECO:0000256" key="4">
    <source>
        <dbReference type="ARBA" id="ARBA00022840"/>
    </source>
</evidence>
<dbReference type="Gene3D" id="3.40.50.300">
    <property type="entry name" value="P-loop containing nucleotide triphosphate hydrolases"/>
    <property type="match status" value="1"/>
</dbReference>
<protein>
    <submittedName>
        <fullName evidence="9">Methionine import ATP-binding protein MetN</fullName>
        <ecNumber evidence="9">3.6.3.-</ecNumber>
    </submittedName>
</protein>
<evidence type="ECO:0000313" key="9">
    <source>
        <dbReference type="EMBL" id="VYS87574.1"/>
    </source>
</evidence>
<keyword evidence="6" id="KW-0029">Amino-acid transport</keyword>
<keyword evidence="2" id="KW-1003">Cell membrane</keyword>
<sequence length="365" mass="38854">MIDLIDVSKIYPVKGSDDVVALDHVNLHVEAGSIHGIVGQSGAGKSTLIRCLTALEKPTSGSIIVDDIDLSQLRGRELRQARRKIGMVFQAANLFDAKTAGGNIEFPLKVAAKKEFTREERKGRVRELLALVGLEHRGGAYPSELSGGQRQRVGIARALSDTPRVLLCDEPTSALDPESTRAILSLLRQVRDETGVTIVIITHEMSVVREICDSVTLLKDGGIVQSGTIEEVLADPGSPLAKELVPAPSVDELDVTDFNHELTAREIAAQSNSAEAKTSAKTSAQPWESGNILLDVIFTSHPGVPTGSNMLNLAAELGADVTAGTFESMGSVQVGRLALAIPAAQRSSIIDQLRAQGAHVEVRSL</sequence>
<dbReference type="GO" id="GO:0005524">
    <property type="term" value="F:ATP binding"/>
    <property type="evidence" value="ECO:0007669"/>
    <property type="project" value="UniProtKB-KW"/>
</dbReference>
<evidence type="ECO:0000256" key="6">
    <source>
        <dbReference type="ARBA" id="ARBA00022970"/>
    </source>
</evidence>
<gene>
    <name evidence="9" type="primary">metN</name>
    <name evidence="9" type="ORF">AOLFYP35_00659</name>
</gene>
<dbReference type="SUPFAM" id="SSF52540">
    <property type="entry name" value="P-loop containing nucleoside triphosphate hydrolases"/>
    <property type="match status" value="1"/>
</dbReference>
<keyword evidence="9" id="KW-0378">Hydrolase</keyword>
<keyword evidence="4 9" id="KW-0067">ATP-binding</keyword>
<keyword evidence="7" id="KW-0472">Membrane</keyword>
<name>A0A6N2S3I1_9ACTO</name>
<dbReference type="PANTHER" id="PTHR43166">
    <property type="entry name" value="AMINO ACID IMPORT ATP-BINDING PROTEIN"/>
    <property type="match status" value="1"/>
</dbReference>
<keyword evidence="5" id="KW-1278">Translocase</keyword>
<dbReference type="EMBL" id="CACRSM010000002">
    <property type="protein sequence ID" value="VYS87574.1"/>
    <property type="molecule type" value="Genomic_DNA"/>
</dbReference>
<dbReference type="InterPro" id="IPR027417">
    <property type="entry name" value="P-loop_NTPase"/>
</dbReference>
<proteinExistence type="predicted"/>
<dbReference type="GO" id="GO:0006865">
    <property type="term" value="P:amino acid transport"/>
    <property type="evidence" value="ECO:0007669"/>
    <property type="project" value="UniProtKB-KW"/>
</dbReference>
<evidence type="ECO:0000259" key="8">
    <source>
        <dbReference type="PROSITE" id="PS50893"/>
    </source>
</evidence>
<evidence type="ECO:0000256" key="1">
    <source>
        <dbReference type="ARBA" id="ARBA00022448"/>
    </source>
</evidence>
<dbReference type="InterPro" id="IPR017871">
    <property type="entry name" value="ABC_transporter-like_CS"/>
</dbReference>
<dbReference type="AlphaFoldDB" id="A0A6N2S3I1"/>
<accession>A0A6N2S3I1</accession>
<dbReference type="SMART" id="SM00382">
    <property type="entry name" value="AAA"/>
    <property type="match status" value="1"/>
</dbReference>
<dbReference type="InterPro" id="IPR003593">
    <property type="entry name" value="AAA+_ATPase"/>
</dbReference>
<dbReference type="Pfam" id="PF00005">
    <property type="entry name" value="ABC_tran"/>
    <property type="match status" value="1"/>
</dbReference>
<dbReference type="InterPro" id="IPR003439">
    <property type="entry name" value="ABC_transporter-like_ATP-bd"/>
</dbReference>
<keyword evidence="1" id="KW-0813">Transport</keyword>
<reference evidence="9" key="1">
    <citation type="submission" date="2019-11" db="EMBL/GenBank/DDBJ databases">
        <authorList>
            <person name="Feng L."/>
        </authorList>
    </citation>
    <scope>NUCLEOTIDE SEQUENCE</scope>
    <source>
        <strain evidence="9">AodontolyticusLFYP35</strain>
    </source>
</reference>